<dbReference type="SUPFAM" id="SSF111278">
    <property type="entry name" value="SSo0622-like"/>
    <property type="match status" value="1"/>
</dbReference>
<name>G5C7K9_HETGA</name>
<accession>G5C7K9</accession>
<reference evidence="12 13" key="1">
    <citation type="journal article" date="2011" name="Nature">
        <title>Genome sequencing reveals insights into physiology and longevity of the naked mole rat.</title>
        <authorList>
            <person name="Kim E.B."/>
            <person name="Fang X."/>
            <person name="Fushan A.A."/>
            <person name="Huang Z."/>
            <person name="Lobanov A.V."/>
            <person name="Han L."/>
            <person name="Marino S.M."/>
            <person name="Sun X."/>
            <person name="Turanov A.A."/>
            <person name="Yang P."/>
            <person name="Yim S.H."/>
            <person name="Zhao X."/>
            <person name="Kasaikina M.V."/>
            <person name="Stoletzki N."/>
            <person name="Peng C."/>
            <person name="Polak P."/>
            <person name="Xiong Z."/>
            <person name="Kiezun A."/>
            <person name="Zhu Y."/>
            <person name="Chen Y."/>
            <person name="Kryukov G.V."/>
            <person name="Zhang Q."/>
            <person name="Peshkin L."/>
            <person name="Yang L."/>
            <person name="Bronson R.T."/>
            <person name="Buffenstein R."/>
            <person name="Wang B."/>
            <person name="Han C."/>
            <person name="Li Q."/>
            <person name="Chen L."/>
            <person name="Zhao W."/>
            <person name="Sunyaev S.R."/>
            <person name="Park T.J."/>
            <person name="Zhang G."/>
            <person name="Wang J."/>
            <person name="Gladyshev V.N."/>
        </authorList>
    </citation>
    <scope>NUCLEOTIDE SEQUENCE [LARGE SCALE GENOMIC DNA]</scope>
</reference>
<evidence type="ECO:0000256" key="6">
    <source>
        <dbReference type="ARBA" id="ARBA00022691"/>
    </source>
</evidence>
<evidence type="ECO:0000256" key="5">
    <source>
        <dbReference type="ARBA" id="ARBA00022679"/>
    </source>
</evidence>
<proteinExistence type="predicted"/>
<feature type="region of interest" description="Disordered" evidence="10">
    <location>
        <begin position="69"/>
        <end position="116"/>
    </location>
</feature>
<evidence type="ECO:0000256" key="7">
    <source>
        <dbReference type="ARBA" id="ARBA00022694"/>
    </source>
</evidence>
<comment type="function">
    <text evidence="8">Probable S-adenosyl-L-methionine-dependent methyltransferase that acts as a component of the wybutosine biosynthesis pathway. Wybutosine is a hyper modified guanosine with a tricyclic base found at the 3'-position adjacent to the anticodon of eukaryotic phenylalanine tRNA.</text>
</comment>
<keyword evidence="5" id="KW-0808">Transferase</keyword>
<evidence type="ECO:0000256" key="10">
    <source>
        <dbReference type="SAM" id="MobiDB-lite"/>
    </source>
</evidence>
<sequence>MDRSVEFRKQKVQCLSNSRKGCVAEGVVDVMQVLNTWEQFFTTSSCVGRKLLIDGWFYNCLPRALERETITNSHPKIKEKNNPSCSPKKERNPAKAHGKRIPEENDKEMENDVDDD</sequence>
<comment type="pathway">
    <text evidence="1">tRNA modification; wybutosine-tRNA(Phe) biosynthesis.</text>
</comment>
<evidence type="ECO:0000256" key="9">
    <source>
        <dbReference type="ARBA" id="ARBA00049202"/>
    </source>
</evidence>
<dbReference type="Pfam" id="PF02676">
    <property type="entry name" value="TYW3"/>
    <property type="match status" value="1"/>
</dbReference>
<evidence type="ECO:0000256" key="2">
    <source>
        <dbReference type="ARBA" id="ARBA00012750"/>
    </source>
</evidence>
<dbReference type="GO" id="GO:0008168">
    <property type="term" value="F:methyltransferase activity"/>
    <property type="evidence" value="ECO:0007669"/>
    <property type="project" value="UniProtKB-KW"/>
</dbReference>
<protein>
    <recommendedName>
        <fullName evidence="3">tRNA wybutosine-synthesizing protein 3 homolog</fullName>
        <ecNumber evidence="2">2.1.1.282</ecNumber>
    </recommendedName>
</protein>
<keyword evidence="6" id="KW-0949">S-adenosyl-L-methionine</keyword>
<evidence type="ECO:0000313" key="12">
    <source>
        <dbReference type="EMBL" id="EHB17520.1"/>
    </source>
</evidence>
<comment type="catalytic activity">
    <reaction evidence="9">
        <text>4-demethyl-7-[(3S)-3-amino-3-carboxypropyl]wyosine(37) in tRNA(Phe) + S-adenosyl-L-methionine = 7-[(3S)-3-amino-3-carboxypropyl]wyosine(37) in tRNA(Phe) + S-adenosyl-L-homocysteine + H(+)</text>
        <dbReference type="Rhea" id="RHEA:36635"/>
        <dbReference type="Rhea" id="RHEA-COMP:10378"/>
        <dbReference type="Rhea" id="RHEA-COMP:10379"/>
        <dbReference type="ChEBI" id="CHEBI:15378"/>
        <dbReference type="ChEBI" id="CHEBI:57856"/>
        <dbReference type="ChEBI" id="CHEBI:59789"/>
        <dbReference type="ChEBI" id="CHEBI:73543"/>
        <dbReference type="ChEBI" id="CHEBI:73550"/>
        <dbReference type="EC" id="2.1.1.282"/>
    </reaction>
</comment>
<dbReference type="InParanoid" id="G5C7K9"/>
<dbReference type="GO" id="GO:0008033">
    <property type="term" value="P:tRNA processing"/>
    <property type="evidence" value="ECO:0007669"/>
    <property type="project" value="UniProtKB-KW"/>
</dbReference>
<feature type="domain" description="tRNA wybutosine-synthesizing protein" evidence="11">
    <location>
        <begin position="15"/>
        <end position="78"/>
    </location>
</feature>
<keyword evidence="4" id="KW-0489">Methyltransferase</keyword>
<dbReference type="Proteomes" id="UP000006813">
    <property type="component" value="Unassembled WGS sequence"/>
</dbReference>
<organism evidence="12 13">
    <name type="scientific">Heterocephalus glaber</name>
    <name type="common">Naked mole rat</name>
    <dbReference type="NCBI Taxonomy" id="10181"/>
    <lineage>
        <taxon>Eukaryota</taxon>
        <taxon>Metazoa</taxon>
        <taxon>Chordata</taxon>
        <taxon>Craniata</taxon>
        <taxon>Vertebrata</taxon>
        <taxon>Euteleostomi</taxon>
        <taxon>Mammalia</taxon>
        <taxon>Eutheria</taxon>
        <taxon>Euarchontoglires</taxon>
        <taxon>Glires</taxon>
        <taxon>Rodentia</taxon>
        <taxon>Hystricomorpha</taxon>
        <taxon>Bathyergidae</taxon>
        <taxon>Heterocephalus</taxon>
    </lineage>
</organism>
<feature type="compositionally biased region" description="Basic and acidic residues" evidence="10">
    <location>
        <begin position="100"/>
        <end position="110"/>
    </location>
</feature>
<evidence type="ECO:0000256" key="4">
    <source>
        <dbReference type="ARBA" id="ARBA00022603"/>
    </source>
</evidence>
<dbReference type="UniPathway" id="UPA00375"/>
<dbReference type="Gene3D" id="3.30.1960.10">
    <property type="entry name" value="tRNA wybutosine-synthesizing-like"/>
    <property type="match status" value="1"/>
</dbReference>
<dbReference type="AlphaFoldDB" id="G5C7K9"/>
<evidence type="ECO:0000256" key="8">
    <source>
        <dbReference type="ARBA" id="ARBA00025378"/>
    </source>
</evidence>
<gene>
    <name evidence="12" type="ORF">GW7_02291</name>
</gene>
<evidence type="ECO:0000313" key="13">
    <source>
        <dbReference type="Proteomes" id="UP000006813"/>
    </source>
</evidence>
<feature type="compositionally biased region" description="Basic and acidic residues" evidence="10">
    <location>
        <begin position="76"/>
        <end position="93"/>
    </location>
</feature>
<keyword evidence="7" id="KW-0819">tRNA processing</keyword>
<evidence type="ECO:0000256" key="1">
    <source>
        <dbReference type="ARBA" id="ARBA00004797"/>
    </source>
</evidence>
<dbReference type="InterPro" id="IPR003827">
    <property type="entry name" value="tRNA_yW-synthesising"/>
</dbReference>
<evidence type="ECO:0000256" key="3">
    <source>
        <dbReference type="ARBA" id="ARBA00016536"/>
    </source>
</evidence>
<dbReference type="GO" id="GO:0032259">
    <property type="term" value="P:methylation"/>
    <property type="evidence" value="ECO:0007669"/>
    <property type="project" value="UniProtKB-KW"/>
</dbReference>
<dbReference type="STRING" id="10181.G5C7K9"/>
<dbReference type="InterPro" id="IPR036602">
    <property type="entry name" value="tRNA_yW-synthesising-like_sf"/>
</dbReference>
<evidence type="ECO:0000259" key="11">
    <source>
        <dbReference type="Pfam" id="PF02676"/>
    </source>
</evidence>
<dbReference type="EMBL" id="JH173690">
    <property type="protein sequence ID" value="EHB17520.1"/>
    <property type="molecule type" value="Genomic_DNA"/>
</dbReference>
<dbReference type="EC" id="2.1.1.282" evidence="2"/>